<dbReference type="AlphaFoldDB" id="A0A1C7MBM2"/>
<accession>A0A1C7MBM2</accession>
<dbReference type="GO" id="GO:0003887">
    <property type="term" value="F:DNA-directed DNA polymerase activity"/>
    <property type="evidence" value="ECO:0007669"/>
    <property type="project" value="TreeGrafter"/>
</dbReference>
<evidence type="ECO:0000313" key="2">
    <source>
        <dbReference type="Proteomes" id="UP000092993"/>
    </source>
</evidence>
<organism evidence="1 2">
    <name type="scientific">Grifola frondosa</name>
    <name type="common">Maitake</name>
    <name type="synonym">Polyporus frondosus</name>
    <dbReference type="NCBI Taxonomy" id="5627"/>
    <lineage>
        <taxon>Eukaryota</taxon>
        <taxon>Fungi</taxon>
        <taxon>Dikarya</taxon>
        <taxon>Basidiomycota</taxon>
        <taxon>Agaricomycotina</taxon>
        <taxon>Agaricomycetes</taxon>
        <taxon>Polyporales</taxon>
        <taxon>Grifolaceae</taxon>
        <taxon>Grifola</taxon>
    </lineage>
</organism>
<dbReference type="PANTHER" id="PTHR10267:SF0">
    <property type="entry name" value="DNA POLYMERASE SUBUNIT GAMMA-1"/>
    <property type="match status" value="1"/>
</dbReference>
<dbReference type="Proteomes" id="UP000092993">
    <property type="component" value="Unassembled WGS sequence"/>
</dbReference>
<comment type="caution">
    <text evidence="1">The sequence shown here is derived from an EMBL/GenBank/DDBJ whole genome shotgun (WGS) entry which is preliminary data.</text>
</comment>
<dbReference type="STRING" id="5627.A0A1C7MBM2"/>
<dbReference type="GO" id="GO:0006264">
    <property type="term" value="P:mitochondrial DNA replication"/>
    <property type="evidence" value="ECO:0007669"/>
    <property type="project" value="TreeGrafter"/>
</dbReference>
<dbReference type="GO" id="GO:0005760">
    <property type="term" value="C:gamma DNA polymerase complex"/>
    <property type="evidence" value="ECO:0007669"/>
    <property type="project" value="InterPro"/>
</dbReference>
<dbReference type="GO" id="GO:0003677">
    <property type="term" value="F:DNA binding"/>
    <property type="evidence" value="ECO:0007669"/>
    <property type="project" value="InterPro"/>
</dbReference>
<sequence>MELALSIIDDAFRITNAEAVAMSRYLAILHRTDLTSPSKEPKLPIAIVRPSFSFASAAAGKKDGPADATTVSAAASLTIDEHQMTSEARGVPSRRVIRTTTTPVHRHPHQINDSGRVRTLLLELFNPPFATTLHLCSYVYLGEAGRCSTPASMDGHSMCQRMLNDALKEASMNGRLTFYKLPHKDGEKANVGNPLAKTFMTYAQDGTLASPGHEAKDALDMNAQRSYWINHQRIFTSIKDRSSLVVGHDQKDMVRIVKSI</sequence>
<dbReference type="OrthoDB" id="5588663at2759"/>
<protein>
    <submittedName>
        <fullName evidence="1">Uncharacterized protein</fullName>
    </submittedName>
</protein>
<evidence type="ECO:0000313" key="1">
    <source>
        <dbReference type="EMBL" id="OBZ74313.1"/>
    </source>
</evidence>
<gene>
    <name evidence="1" type="ORF">A0H81_05448</name>
</gene>
<keyword evidence="2" id="KW-1185">Reference proteome</keyword>
<dbReference type="PANTHER" id="PTHR10267">
    <property type="entry name" value="DNA POLYMERASE SUBUNIT GAMMA-1"/>
    <property type="match status" value="1"/>
</dbReference>
<name>A0A1C7MBM2_GRIFR</name>
<proteinExistence type="predicted"/>
<dbReference type="EMBL" id="LUGG01000005">
    <property type="protein sequence ID" value="OBZ74313.1"/>
    <property type="molecule type" value="Genomic_DNA"/>
</dbReference>
<dbReference type="GO" id="GO:0008408">
    <property type="term" value="F:3'-5' exonuclease activity"/>
    <property type="evidence" value="ECO:0007669"/>
    <property type="project" value="TreeGrafter"/>
</dbReference>
<reference evidence="1 2" key="1">
    <citation type="submission" date="2016-03" db="EMBL/GenBank/DDBJ databases">
        <title>Whole genome sequencing of Grifola frondosa 9006-11.</title>
        <authorList>
            <person name="Min B."/>
            <person name="Park H."/>
            <person name="Kim J.-G."/>
            <person name="Cho H."/>
            <person name="Oh Y.-L."/>
            <person name="Kong W.-S."/>
            <person name="Choi I.-G."/>
        </authorList>
    </citation>
    <scope>NUCLEOTIDE SEQUENCE [LARGE SCALE GENOMIC DNA]</scope>
    <source>
        <strain evidence="1 2">9006-11</strain>
    </source>
</reference>
<dbReference type="InterPro" id="IPR002297">
    <property type="entry name" value="DNA-dir_DNA_pol_A_mt"/>
</dbReference>